<keyword evidence="3" id="KW-1185">Reference proteome</keyword>
<evidence type="ECO:0000313" key="2">
    <source>
        <dbReference type="EMBL" id="AIQ89133.1"/>
    </source>
</evidence>
<evidence type="ECO:0000259" key="1">
    <source>
        <dbReference type="Pfam" id="PF21814"/>
    </source>
</evidence>
<accession>A0A089NTG3</accession>
<dbReference type="AlphaFoldDB" id="A0A089NTG3"/>
<sequence>MPVPCIPDAKIGGYLLDDRHAEGGPKAAFFLSRGFTREDPRSFIAALLEHGCSDNLVASVENRFVIKYICEGPMQMPDGSRHPVRSVWKQIDDGALMALVTAYPITPPSAR</sequence>
<dbReference type="Pfam" id="PF21814">
    <property type="entry name" value="DUF6883"/>
    <property type="match status" value="1"/>
</dbReference>
<dbReference type="InterPro" id="IPR049250">
    <property type="entry name" value="DUF6883"/>
</dbReference>
<reference evidence="2 3" key="1">
    <citation type="journal article" date="2014" name="PLoS ONE">
        <title>Genome Information of Methylobacterium oryzae, a Plant-Probiotic Methylotroph in the Phyllosphere.</title>
        <authorList>
            <person name="Kwak M.J."/>
            <person name="Jeong H."/>
            <person name="Madhaiyan M."/>
            <person name="Lee Y."/>
            <person name="Sa T.M."/>
            <person name="Oh T.K."/>
            <person name="Kim J.F."/>
        </authorList>
    </citation>
    <scope>NUCLEOTIDE SEQUENCE [LARGE SCALE GENOMIC DNA]</scope>
    <source>
        <strain evidence="2 3">CBMB20</strain>
    </source>
</reference>
<dbReference type="EMBL" id="CP003811">
    <property type="protein sequence ID" value="AIQ89133.1"/>
    <property type="molecule type" value="Genomic_DNA"/>
</dbReference>
<proteinExistence type="predicted"/>
<dbReference type="Proteomes" id="UP000029492">
    <property type="component" value="Chromosome"/>
</dbReference>
<name>A0A089NTG3_9HYPH</name>
<dbReference type="HOGENOM" id="CLU_137827_2_0_5"/>
<gene>
    <name evidence="2" type="ORF">MOC_1378</name>
</gene>
<dbReference type="eggNOG" id="ENOG50333DW">
    <property type="taxonomic scope" value="Bacteria"/>
</dbReference>
<feature type="domain" description="DUF6883" evidence="1">
    <location>
        <begin position="6"/>
        <end position="105"/>
    </location>
</feature>
<protein>
    <submittedName>
        <fullName evidence="2">Protein of unassigned function</fullName>
    </submittedName>
</protein>
<dbReference type="STRING" id="693986.MOC_1378"/>
<evidence type="ECO:0000313" key="3">
    <source>
        <dbReference type="Proteomes" id="UP000029492"/>
    </source>
</evidence>
<organism evidence="2 3">
    <name type="scientific">Methylobacterium oryzae CBMB20</name>
    <dbReference type="NCBI Taxonomy" id="693986"/>
    <lineage>
        <taxon>Bacteria</taxon>
        <taxon>Pseudomonadati</taxon>
        <taxon>Pseudomonadota</taxon>
        <taxon>Alphaproteobacteria</taxon>
        <taxon>Hyphomicrobiales</taxon>
        <taxon>Methylobacteriaceae</taxon>
        <taxon>Methylobacterium</taxon>
    </lineage>
</organism>
<dbReference type="KEGG" id="mor:MOC_1378"/>